<dbReference type="Proteomes" id="UP000838756">
    <property type="component" value="Unassembled WGS sequence"/>
</dbReference>
<gene>
    <name evidence="1" type="primary">jg25425</name>
    <name evidence="1" type="ORF">PAEG_LOCUS1439</name>
</gene>
<feature type="non-terminal residue" evidence="1">
    <location>
        <position position="1"/>
    </location>
</feature>
<evidence type="ECO:0000313" key="1">
    <source>
        <dbReference type="EMBL" id="CAH2208995.1"/>
    </source>
</evidence>
<dbReference type="AlphaFoldDB" id="A0A8S4QGE1"/>
<proteinExistence type="predicted"/>
<protein>
    <submittedName>
        <fullName evidence="1">Jg25425 protein</fullName>
    </submittedName>
</protein>
<reference evidence="1" key="1">
    <citation type="submission" date="2022-03" db="EMBL/GenBank/DDBJ databases">
        <authorList>
            <person name="Lindestad O."/>
        </authorList>
    </citation>
    <scope>NUCLEOTIDE SEQUENCE</scope>
</reference>
<name>A0A8S4QGE1_9NEOP</name>
<organism evidence="1 2">
    <name type="scientific">Pararge aegeria aegeria</name>
    <dbReference type="NCBI Taxonomy" id="348720"/>
    <lineage>
        <taxon>Eukaryota</taxon>
        <taxon>Metazoa</taxon>
        <taxon>Ecdysozoa</taxon>
        <taxon>Arthropoda</taxon>
        <taxon>Hexapoda</taxon>
        <taxon>Insecta</taxon>
        <taxon>Pterygota</taxon>
        <taxon>Neoptera</taxon>
        <taxon>Endopterygota</taxon>
        <taxon>Lepidoptera</taxon>
        <taxon>Glossata</taxon>
        <taxon>Ditrysia</taxon>
        <taxon>Papilionoidea</taxon>
        <taxon>Nymphalidae</taxon>
        <taxon>Satyrinae</taxon>
        <taxon>Satyrini</taxon>
        <taxon>Parargina</taxon>
        <taxon>Pararge</taxon>
    </lineage>
</organism>
<dbReference type="EMBL" id="CAKXAJ010005041">
    <property type="protein sequence ID" value="CAH2208995.1"/>
    <property type="molecule type" value="Genomic_DNA"/>
</dbReference>
<keyword evidence="2" id="KW-1185">Reference proteome</keyword>
<sequence length="48" mass="5093">LANHFVTASIFPSPSWSNWGGGGGNLYSPHSMAPPHVTSHLGSYPHYA</sequence>
<accession>A0A8S4QGE1</accession>
<comment type="caution">
    <text evidence="1">The sequence shown here is derived from an EMBL/GenBank/DDBJ whole genome shotgun (WGS) entry which is preliminary data.</text>
</comment>
<evidence type="ECO:0000313" key="2">
    <source>
        <dbReference type="Proteomes" id="UP000838756"/>
    </source>
</evidence>